<feature type="transmembrane region" description="Helical" evidence="1">
    <location>
        <begin position="29"/>
        <end position="50"/>
    </location>
</feature>
<evidence type="ECO:0000256" key="1">
    <source>
        <dbReference type="SAM" id="Phobius"/>
    </source>
</evidence>
<keyword evidence="1" id="KW-0472">Membrane</keyword>
<sequence length="63" mass="6338">MLTMIADVAAATGISTANATIVVNAINAGMTVFAIVGAFSSFGLTTGILITARKMATKKAIAY</sequence>
<dbReference type="AlphaFoldDB" id="A0A9W5QP99"/>
<keyword evidence="1" id="KW-1133">Transmembrane helix</keyword>
<reference evidence="2 3" key="1">
    <citation type="submission" date="2012-12" db="EMBL/GenBank/DDBJ databases">
        <title>The Genome Sequence of Bacillus cereus HuB4-4.</title>
        <authorList>
            <consortium name="The Broad Institute Genome Sequencing Platform"/>
            <consortium name="The Broad Institute Genome Sequencing Center for Infectious Disease"/>
            <person name="Feldgarden M."/>
            <person name="Van der Auwera G.A."/>
            <person name="Mahillon J."/>
            <person name="Duprez V."/>
            <person name="Timmery S."/>
            <person name="Mattelet C."/>
            <person name="Dierick K."/>
            <person name="Sun M."/>
            <person name="Yu Z."/>
            <person name="Zhu L."/>
            <person name="Hu X."/>
            <person name="Shank E.B."/>
            <person name="Swiecicka I."/>
            <person name="Hansen B.M."/>
            <person name="Andrup L."/>
            <person name="Walker B."/>
            <person name="Young S.K."/>
            <person name="Zeng Q."/>
            <person name="Gargeya S."/>
            <person name="Fitzgerald M."/>
            <person name="Haas B."/>
            <person name="Abouelleil A."/>
            <person name="Alvarado L."/>
            <person name="Arachchi H.M."/>
            <person name="Berlin A.M."/>
            <person name="Chapman S.B."/>
            <person name="Dewar J."/>
            <person name="Goldberg J."/>
            <person name="Griggs A."/>
            <person name="Gujja S."/>
            <person name="Hansen M."/>
            <person name="Howarth C."/>
            <person name="Imamovic A."/>
            <person name="Larimer J."/>
            <person name="McCowan C."/>
            <person name="Murphy C."/>
            <person name="Neiman D."/>
            <person name="Pearson M."/>
            <person name="Priest M."/>
            <person name="Roberts A."/>
            <person name="Saif S."/>
            <person name="Shea T."/>
            <person name="Sisk P."/>
            <person name="Sykes S."/>
            <person name="Wortman J."/>
            <person name="Nusbaum C."/>
            <person name="Birren B."/>
        </authorList>
    </citation>
    <scope>NUCLEOTIDE SEQUENCE [LARGE SCALE GENOMIC DNA]</scope>
    <source>
        <strain evidence="2 3">HuB4-4</strain>
    </source>
</reference>
<organism evidence="2 3">
    <name type="scientific">Bacillus cereus HuB4-4</name>
    <dbReference type="NCBI Taxonomy" id="1053211"/>
    <lineage>
        <taxon>Bacteria</taxon>
        <taxon>Bacillati</taxon>
        <taxon>Bacillota</taxon>
        <taxon>Bacilli</taxon>
        <taxon>Bacillales</taxon>
        <taxon>Bacillaceae</taxon>
        <taxon>Bacillus</taxon>
        <taxon>Bacillus cereus group</taxon>
    </lineage>
</organism>
<gene>
    <name evidence="2" type="ORF">IGM_05779</name>
</gene>
<proteinExistence type="predicted"/>
<keyword evidence="1" id="KW-0812">Transmembrane</keyword>
<comment type="caution">
    <text evidence="2">The sequence shown here is derived from an EMBL/GenBank/DDBJ whole genome shotgun (WGS) entry which is preliminary data.</text>
</comment>
<dbReference type="EMBL" id="AHEF01000095">
    <property type="protein sequence ID" value="EOP80809.1"/>
    <property type="molecule type" value="Genomic_DNA"/>
</dbReference>
<evidence type="ECO:0000313" key="3">
    <source>
        <dbReference type="Proteomes" id="UP000014009"/>
    </source>
</evidence>
<name>A0A9W5QP99_BACCE</name>
<accession>A0A9W5QP99</accession>
<dbReference type="Proteomes" id="UP000014009">
    <property type="component" value="Unassembled WGS sequence"/>
</dbReference>
<protein>
    <submittedName>
        <fullName evidence="2">Uncharacterized protein</fullName>
    </submittedName>
</protein>
<evidence type="ECO:0000313" key="2">
    <source>
        <dbReference type="EMBL" id="EOP80809.1"/>
    </source>
</evidence>
<dbReference type="RefSeq" id="WP_016099201.1">
    <property type="nucleotide sequence ID" value="NZ_KB976537.1"/>
</dbReference>